<proteinExistence type="predicted"/>
<dbReference type="Proteomes" id="UP000520198">
    <property type="component" value="Unassembled WGS sequence"/>
</dbReference>
<keyword evidence="3" id="KW-1185">Reference proteome</keyword>
<comment type="caution">
    <text evidence="2">The sequence shown here is derived from an EMBL/GenBank/DDBJ whole genome shotgun (WGS) entry which is preliminary data.</text>
</comment>
<protein>
    <submittedName>
        <fullName evidence="2">Uncharacterized protein</fullName>
    </submittedName>
</protein>
<dbReference type="EMBL" id="JABWDU010000001">
    <property type="protein sequence ID" value="NVD38150.1"/>
    <property type="molecule type" value="Genomic_DNA"/>
</dbReference>
<dbReference type="RefSeq" id="WP_176351830.1">
    <property type="nucleotide sequence ID" value="NZ_JABWDU010000001.1"/>
</dbReference>
<name>A0A7Y6Q370_9HYPH</name>
<evidence type="ECO:0000313" key="3">
    <source>
        <dbReference type="Proteomes" id="UP000520198"/>
    </source>
</evidence>
<evidence type="ECO:0000313" key="2">
    <source>
        <dbReference type="EMBL" id="NVD38150.1"/>
    </source>
</evidence>
<gene>
    <name evidence="2" type="ORF">HT585_04740</name>
</gene>
<feature type="compositionally biased region" description="Low complexity" evidence="1">
    <location>
        <begin position="37"/>
        <end position="47"/>
    </location>
</feature>
<feature type="region of interest" description="Disordered" evidence="1">
    <location>
        <begin position="16"/>
        <end position="47"/>
    </location>
</feature>
<organism evidence="2 3">
    <name type="scientific">Ensifer oleiphilus</name>
    <dbReference type="NCBI Taxonomy" id="2742698"/>
    <lineage>
        <taxon>Bacteria</taxon>
        <taxon>Pseudomonadati</taxon>
        <taxon>Pseudomonadota</taxon>
        <taxon>Alphaproteobacteria</taxon>
        <taxon>Hyphomicrobiales</taxon>
        <taxon>Rhizobiaceae</taxon>
        <taxon>Sinorhizobium/Ensifer group</taxon>
        <taxon>Ensifer</taxon>
    </lineage>
</organism>
<sequence>MKIDNSISNYYFSQRRAQSGPVAPLEENGNTDARPRLSPTVAPASTSASLSNAFWISATREEEAKPSIGTGEQGDTVGDEFLKRAKMSFAEQIRAQILEAHGITEDELKAMDATQREAIEEEIRKAVERAMGIDQQRDDTASDIADGSPAA</sequence>
<feature type="region of interest" description="Disordered" evidence="1">
    <location>
        <begin position="129"/>
        <end position="151"/>
    </location>
</feature>
<reference evidence="2 3" key="1">
    <citation type="submission" date="2020-06" db="EMBL/GenBank/DDBJ databases">
        <authorList>
            <person name="Grouzdev D.S."/>
        </authorList>
    </citation>
    <scope>NUCLEOTIDE SEQUENCE [LARGE SCALE GENOMIC DNA]</scope>
    <source>
        <strain evidence="2 3">HO-A22</strain>
    </source>
</reference>
<evidence type="ECO:0000256" key="1">
    <source>
        <dbReference type="SAM" id="MobiDB-lite"/>
    </source>
</evidence>
<dbReference type="AlphaFoldDB" id="A0A7Y6Q370"/>
<accession>A0A7Y6Q370</accession>